<dbReference type="OrthoDB" id="9816067at2"/>
<sequence>MGHSKLIRLVKLFLVILLTVPLLSGCWDRLEIEERAVVLGISIDEAGEISNEEKDSQIIQKPPATSMVRVTVQIALPGRIPLGPGESGGSSGAGTQETLWVLDSVGHSVDDALMNLQQQLSSRLFFGHLRVIIVSERVARKGLENINDYFHRNSEVRRMAWLMISKGSAKALMKAAPKLERVPTLYLMATLDEGIRMGKFPSNYIGNFWSNSVKLGEEGYLPYVAIRKEQNIRVSGLAYFKGNKMVGTTSENQIGAFMGIKGMNPAGYRIFVDLGGPMKNVMMTTTHRDKKIDVRIVNGRPRFTIHISLEIGVEEKMSEEVAISNASILKQIEEDEKSKAIKIYQQLIEMTQEDGSDIFGFGEMVRAKKPGYWNTRVRTKERWQEMYKEAEFDFSVQMNVRRVGMKAK</sequence>
<dbReference type="GO" id="GO:0016020">
    <property type="term" value="C:membrane"/>
    <property type="evidence" value="ECO:0007669"/>
    <property type="project" value="UniProtKB-SubCell"/>
</dbReference>
<dbReference type="InterPro" id="IPR057336">
    <property type="entry name" value="GerAC_N"/>
</dbReference>
<dbReference type="InterPro" id="IPR008844">
    <property type="entry name" value="Spore_GerAC-like"/>
</dbReference>
<evidence type="ECO:0000259" key="9">
    <source>
        <dbReference type="Pfam" id="PF25198"/>
    </source>
</evidence>
<reference evidence="10 11" key="1">
    <citation type="submission" date="2018-06" db="EMBL/GenBank/DDBJ databases">
        <title>Paenibacillus montanisoli sp. nov., isolated from mountain area soil.</title>
        <authorList>
            <person name="Wu M."/>
        </authorList>
    </citation>
    <scope>NUCLEOTIDE SEQUENCE [LARGE SCALE GENOMIC DNA]</scope>
    <source>
        <strain evidence="10 11">RA17</strain>
    </source>
</reference>
<accession>A0A328TXC5</accession>
<dbReference type="Proteomes" id="UP000249260">
    <property type="component" value="Unassembled WGS sequence"/>
</dbReference>
<dbReference type="InterPro" id="IPR038501">
    <property type="entry name" value="Spore_GerAC_C_sf"/>
</dbReference>
<evidence type="ECO:0000256" key="5">
    <source>
        <dbReference type="ARBA" id="ARBA00023136"/>
    </source>
</evidence>
<proteinExistence type="inferred from homology"/>
<protein>
    <submittedName>
        <fullName evidence="10">Ger(X)C family spore germination protein</fullName>
    </submittedName>
</protein>
<keyword evidence="7" id="KW-0449">Lipoprotein</keyword>
<keyword evidence="4" id="KW-0732">Signal</keyword>
<dbReference type="PANTHER" id="PTHR35789">
    <property type="entry name" value="SPORE GERMINATION PROTEIN B3"/>
    <property type="match status" value="1"/>
</dbReference>
<keyword evidence="3" id="KW-0309">Germination</keyword>
<gene>
    <name evidence="10" type="ORF">DL346_16960</name>
</gene>
<dbReference type="GO" id="GO:0009847">
    <property type="term" value="P:spore germination"/>
    <property type="evidence" value="ECO:0007669"/>
    <property type="project" value="InterPro"/>
</dbReference>
<organism evidence="10 11">
    <name type="scientific">Paenibacillus montanisoli</name>
    <dbReference type="NCBI Taxonomy" id="2081970"/>
    <lineage>
        <taxon>Bacteria</taxon>
        <taxon>Bacillati</taxon>
        <taxon>Bacillota</taxon>
        <taxon>Bacilli</taxon>
        <taxon>Bacillales</taxon>
        <taxon>Paenibacillaceae</taxon>
        <taxon>Paenibacillus</taxon>
    </lineage>
</organism>
<feature type="domain" description="Spore germination GerAC-like C-terminal" evidence="8">
    <location>
        <begin position="235"/>
        <end position="404"/>
    </location>
</feature>
<evidence type="ECO:0000313" key="10">
    <source>
        <dbReference type="EMBL" id="RAP75080.1"/>
    </source>
</evidence>
<dbReference type="PANTHER" id="PTHR35789:SF1">
    <property type="entry name" value="SPORE GERMINATION PROTEIN B3"/>
    <property type="match status" value="1"/>
</dbReference>
<evidence type="ECO:0000256" key="6">
    <source>
        <dbReference type="ARBA" id="ARBA00023139"/>
    </source>
</evidence>
<comment type="caution">
    <text evidence="10">The sequence shown here is derived from an EMBL/GenBank/DDBJ whole genome shotgun (WGS) entry which is preliminary data.</text>
</comment>
<keyword evidence="5" id="KW-0472">Membrane</keyword>
<evidence type="ECO:0000256" key="1">
    <source>
        <dbReference type="ARBA" id="ARBA00004635"/>
    </source>
</evidence>
<dbReference type="PROSITE" id="PS51257">
    <property type="entry name" value="PROKAR_LIPOPROTEIN"/>
    <property type="match status" value="1"/>
</dbReference>
<evidence type="ECO:0000256" key="7">
    <source>
        <dbReference type="ARBA" id="ARBA00023288"/>
    </source>
</evidence>
<evidence type="ECO:0000259" key="8">
    <source>
        <dbReference type="Pfam" id="PF05504"/>
    </source>
</evidence>
<evidence type="ECO:0000256" key="2">
    <source>
        <dbReference type="ARBA" id="ARBA00007886"/>
    </source>
</evidence>
<dbReference type="NCBIfam" id="TIGR02887">
    <property type="entry name" value="spore_ger_x_C"/>
    <property type="match status" value="1"/>
</dbReference>
<keyword evidence="6" id="KW-0564">Palmitate</keyword>
<evidence type="ECO:0000256" key="3">
    <source>
        <dbReference type="ARBA" id="ARBA00022544"/>
    </source>
</evidence>
<name>A0A328TXC5_9BACL</name>
<evidence type="ECO:0000256" key="4">
    <source>
        <dbReference type="ARBA" id="ARBA00022729"/>
    </source>
</evidence>
<comment type="similarity">
    <text evidence="2">Belongs to the GerABKC lipoprotein family.</text>
</comment>
<feature type="domain" description="Spore germination protein N-terminal" evidence="9">
    <location>
        <begin position="28"/>
        <end position="225"/>
    </location>
</feature>
<dbReference type="EMBL" id="QLUW01000003">
    <property type="protein sequence ID" value="RAP75080.1"/>
    <property type="molecule type" value="Genomic_DNA"/>
</dbReference>
<dbReference type="RefSeq" id="WP_112883344.1">
    <property type="nucleotide sequence ID" value="NZ_QLUW01000003.1"/>
</dbReference>
<dbReference type="Pfam" id="PF05504">
    <property type="entry name" value="Spore_GerAC"/>
    <property type="match status" value="1"/>
</dbReference>
<dbReference type="Gene3D" id="3.30.300.210">
    <property type="entry name" value="Nutrient germinant receptor protein C, domain 3"/>
    <property type="match status" value="1"/>
</dbReference>
<comment type="subcellular location">
    <subcellularLocation>
        <location evidence="1">Membrane</location>
        <topology evidence="1">Lipid-anchor</topology>
    </subcellularLocation>
</comment>
<dbReference type="AlphaFoldDB" id="A0A328TXC5"/>
<keyword evidence="11" id="KW-1185">Reference proteome</keyword>
<dbReference type="InterPro" id="IPR046953">
    <property type="entry name" value="Spore_GerAC-like_C"/>
</dbReference>
<evidence type="ECO:0000313" key="11">
    <source>
        <dbReference type="Proteomes" id="UP000249260"/>
    </source>
</evidence>
<dbReference type="Pfam" id="PF25198">
    <property type="entry name" value="Spore_GerAC_N"/>
    <property type="match status" value="1"/>
</dbReference>